<keyword evidence="14" id="KW-1185">Reference proteome</keyword>
<feature type="domain" description="Sec20 C-terminal" evidence="12">
    <location>
        <begin position="149"/>
        <end position="240"/>
    </location>
</feature>
<keyword evidence="6 11" id="KW-1133">Transmembrane helix</keyword>
<organism evidence="13 14">
    <name type="scientific">Suhomyces tanzawaensis NRRL Y-17324</name>
    <dbReference type="NCBI Taxonomy" id="984487"/>
    <lineage>
        <taxon>Eukaryota</taxon>
        <taxon>Fungi</taxon>
        <taxon>Dikarya</taxon>
        <taxon>Ascomycota</taxon>
        <taxon>Saccharomycotina</taxon>
        <taxon>Pichiomycetes</taxon>
        <taxon>Debaryomycetaceae</taxon>
        <taxon>Suhomyces</taxon>
    </lineage>
</organism>
<dbReference type="InterPro" id="IPR005606">
    <property type="entry name" value="Sec20"/>
</dbReference>
<dbReference type="GO" id="GO:0031201">
    <property type="term" value="C:SNARE complex"/>
    <property type="evidence" value="ECO:0007669"/>
    <property type="project" value="TreeGrafter"/>
</dbReference>
<protein>
    <submittedName>
        <fullName evidence="13">Putative secretory vesicle transport protein</fullName>
    </submittedName>
</protein>
<evidence type="ECO:0000259" key="12">
    <source>
        <dbReference type="Pfam" id="PF03908"/>
    </source>
</evidence>
<evidence type="ECO:0000256" key="9">
    <source>
        <dbReference type="ARBA" id="ARBA00037934"/>
    </source>
</evidence>
<gene>
    <name evidence="13" type="ORF">CANTADRAFT_55214</name>
</gene>
<keyword evidence="3 11" id="KW-0812">Transmembrane</keyword>
<sequence length="322" mass="37348">MSYAKLDLLQGQVYELLEELLTVNQGSSIDEVKLEQSKITRRVNDILVQYKEYLTILKNRLKRGGRDQLAEFELYESKLSSLKIKVRSLQIQANDLNIEAEHKRTLEKYGLNKRQDKQSLENARDELFGDRSSSKKEESNASTDQQILSHNKKITSSLQATRELMSSTVLQSELNLDSLDQQTKDLHKLNEDYVRFADLLNKSKQIVKFIEKQDKSDRNRIYLSLGFFMFCCAWVIWRRVLRTPVRILLWSFFKVFRIFNWIFGTTQVAEASPSSTVSEIASTVLTASIEMISSVDFDKEFVMDLDVTQAIQTTTQLLMDEL</sequence>
<dbReference type="PANTHER" id="PTHR12825">
    <property type="entry name" value="BNIP1-RELATED"/>
    <property type="match status" value="1"/>
</dbReference>
<evidence type="ECO:0000313" key="14">
    <source>
        <dbReference type="Proteomes" id="UP000094285"/>
    </source>
</evidence>
<dbReference type="GO" id="GO:0006890">
    <property type="term" value="P:retrograde vesicle-mediated transport, Golgi to endoplasmic reticulum"/>
    <property type="evidence" value="ECO:0007669"/>
    <property type="project" value="InterPro"/>
</dbReference>
<evidence type="ECO:0000256" key="10">
    <source>
        <dbReference type="SAM" id="MobiDB-lite"/>
    </source>
</evidence>
<dbReference type="AlphaFoldDB" id="A0A1E4SF09"/>
<keyword evidence="5" id="KW-0931">ER-Golgi transport</keyword>
<dbReference type="Proteomes" id="UP000094285">
    <property type="component" value="Unassembled WGS sequence"/>
</dbReference>
<evidence type="ECO:0000256" key="2">
    <source>
        <dbReference type="ARBA" id="ARBA00022448"/>
    </source>
</evidence>
<keyword evidence="7" id="KW-0175">Coiled coil</keyword>
<dbReference type="InterPro" id="IPR056173">
    <property type="entry name" value="Sec20_C"/>
</dbReference>
<evidence type="ECO:0000256" key="3">
    <source>
        <dbReference type="ARBA" id="ARBA00022692"/>
    </source>
</evidence>
<dbReference type="STRING" id="984487.A0A1E4SF09"/>
<dbReference type="Pfam" id="PF03908">
    <property type="entry name" value="Sec20"/>
    <property type="match status" value="1"/>
</dbReference>
<evidence type="ECO:0000256" key="5">
    <source>
        <dbReference type="ARBA" id="ARBA00022892"/>
    </source>
</evidence>
<accession>A0A1E4SF09</accession>
<keyword evidence="4" id="KW-0256">Endoplasmic reticulum</keyword>
<feature type="region of interest" description="Disordered" evidence="10">
    <location>
        <begin position="109"/>
        <end position="146"/>
    </location>
</feature>
<dbReference type="GO" id="GO:0005484">
    <property type="term" value="F:SNAP receptor activity"/>
    <property type="evidence" value="ECO:0007669"/>
    <property type="project" value="InterPro"/>
</dbReference>
<dbReference type="RefSeq" id="XP_020063241.1">
    <property type="nucleotide sequence ID" value="XM_020210419.1"/>
</dbReference>
<reference evidence="14" key="1">
    <citation type="submission" date="2016-05" db="EMBL/GenBank/DDBJ databases">
        <title>Comparative genomics of biotechnologically important yeasts.</title>
        <authorList>
            <consortium name="DOE Joint Genome Institute"/>
            <person name="Riley R."/>
            <person name="Haridas S."/>
            <person name="Wolfe K.H."/>
            <person name="Lopes M.R."/>
            <person name="Hittinger C.T."/>
            <person name="Goker M."/>
            <person name="Salamov A."/>
            <person name="Wisecaver J."/>
            <person name="Long T.M."/>
            <person name="Aerts A.L."/>
            <person name="Barry K."/>
            <person name="Choi C."/>
            <person name="Clum A."/>
            <person name="Coughlan A.Y."/>
            <person name="Deshpande S."/>
            <person name="Douglass A.P."/>
            <person name="Hanson S.J."/>
            <person name="Klenk H.-P."/>
            <person name="Labutti K."/>
            <person name="Lapidus A."/>
            <person name="Lindquist E."/>
            <person name="Lipzen A."/>
            <person name="Meier-Kolthoff J.P."/>
            <person name="Ohm R.A."/>
            <person name="Otillar R.P."/>
            <person name="Pangilinan J."/>
            <person name="Peng Y."/>
            <person name="Rokas A."/>
            <person name="Rosa C.A."/>
            <person name="Scheuner C."/>
            <person name="Sibirny A.A."/>
            <person name="Slot J.C."/>
            <person name="Stielow J.B."/>
            <person name="Sun H."/>
            <person name="Kurtzman C.P."/>
            <person name="Blackwell M."/>
            <person name="Grigoriev I.V."/>
            <person name="Jeffries T.W."/>
        </authorList>
    </citation>
    <scope>NUCLEOTIDE SEQUENCE [LARGE SCALE GENOMIC DNA]</scope>
    <source>
        <strain evidence="14">NRRL Y-17324</strain>
    </source>
</reference>
<feature type="compositionally biased region" description="Basic and acidic residues" evidence="10">
    <location>
        <begin position="113"/>
        <end position="139"/>
    </location>
</feature>
<dbReference type="OrthoDB" id="46868at2759"/>
<name>A0A1E4SF09_9ASCO</name>
<comment type="similarity">
    <text evidence="9">Belongs to the SEC20 family.</text>
</comment>
<evidence type="ECO:0000256" key="1">
    <source>
        <dbReference type="ARBA" id="ARBA00004163"/>
    </source>
</evidence>
<feature type="transmembrane region" description="Helical" evidence="11">
    <location>
        <begin position="221"/>
        <end position="237"/>
    </location>
</feature>
<comment type="subcellular location">
    <subcellularLocation>
        <location evidence="1">Endoplasmic reticulum membrane</location>
        <topology evidence="1">Single-pass type IV membrane protein</topology>
    </subcellularLocation>
</comment>
<evidence type="ECO:0000256" key="7">
    <source>
        <dbReference type="ARBA" id="ARBA00023054"/>
    </source>
</evidence>
<evidence type="ECO:0000313" key="13">
    <source>
        <dbReference type="EMBL" id="ODV78119.1"/>
    </source>
</evidence>
<dbReference type="PANTHER" id="PTHR12825:SF0">
    <property type="entry name" value="VESICLE TRANSPORT PROTEIN SEC20"/>
    <property type="match status" value="1"/>
</dbReference>
<evidence type="ECO:0000256" key="8">
    <source>
        <dbReference type="ARBA" id="ARBA00023136"/>
    </source>
</evidence>
<dbReference type="EMBL" id="KV453914">
    <property type="protein sequence ID" value="ODV78119.1"/>
    <property type="molecule type" value="Genomic_DNA"/>
</dbReference>
<dbReference type="GeneID" id="30984555"/>
<evidence type="ECO:0000256" key="4">
    <source>
        <dbReference type="ARBA" id="ARBA00022824"/>
    </source>
</evidence>
<evidence type="ECO:0000256" key="11">
    <source>
        <dbReference type="SAM" id="Phobius"/>
    </source>
</evidence>
<keyword evidence="2" id="KW-0813">Transport</keyword>
<proteinExistence type="inferred from homology"/>
<dbReference type="GO" id="GO:0005789">
    <property type="term" value="C:endoplasmic reticulum membrane"/>
    <property type="evidence" value="ECO:0007669"/>
    <property type="project" value="UniProtKB-SubCell"/>
</dbReference>
<keyword evidence="8 11" id="KW-0472">Membrane</keyword>
<evidence type="ECO:0000256" key="6">
    <source>
        <dbReference type="ARBA" id="ARBA00022989"/>
    </source>
</evidence>